<dbReference type="EMBL" id="JAMZMK010007462">
    <property type="protein sequence ID" value="KAI7744700.1"/>
    <property type="molecule type" value="Genomic_DNA"/>
</dbReference>
<gene>
    <name evidence="2" type="ORF">M8C21_010515</name>
</gene>
<accession>A0AAD5GJ39</accession>
<organism evidence="2 3">
    <name type="scientific">Ambrosia artemisiifolia</name>
    <name type="common">Common ragweed</name>
    <dbReference type="NCBI Taxonomy" id="4212"/>
    <lineage>
        <taxon>Eukaryota</taxon>
        <taxon>Viridiplantae</taxon>
        <taxon>Streptophyta</taxon>
        <taxon>Embryophyta</taxon>
        <taxon>Tracheophyta</taxon>
        <taxon>Spermatophyta</taxon>
        <taxon>Magnoliopsida</taxon>
        <taxon>eudicotyledons</taxon>
        <taxon>Gunneridae</taxon>
        <taxon>Pentapetalae</taxon>
        <taxon>asterids</taxon>
        <taxon>campanulids</taxon>
        <taxon>Asterales</taxon>
        <taxon>Asteraceae</taxon>
        <taxon>Asteroideae</taxon>
        <taxon>Heliantheae alliance</taxon>
        <taxon>Heliantheae</taxon>
        <taxon>Ambrosia</taxon>
    </lineage>
</organism>
<evidence type="ECO:0000256" key="1">
    <source>
        <dbReference type="SAM" id="MobiDB-lite"/>
    </source>
</evidence>
<feature type="compositionally biased region" description="Polar residues" evidence="1">
    <location>
        <begin position="7"/>
        <end position="17"/>
    </location>
</feature>
<name>A0AAD5GJ39_AMBAR</name>
<protein>
    <submittedName>
        <fullName evidence="2">Uncharacterized protein</fullName>
    </submittedName>
</protein>
<comment type="caution">
    <text evidence="2">The sequence shown here is derived from an EMBL/GenBank/DDBJ whole genome shotgun (WGS) entry which is preliminary data.</text>
</comment>
<dbReference type="Proteomes" id="UP001206925">
    <property type="component" value="Unassembled WGS sequence"/>
</dbReference>
<evidence type="ECO:0000313" key="3">
    <source>
        <dbReference type="Proteomes" id="UP001206925"/>
    </source>
</evidence>
<evidence type="ECO:0000313" key="2">
    <source>
        <dbReference type="EMBL" id="KAI7744700.1"/>
    </source>
</evidence>
<feature type="region of interest" description="Disordered" evidence="1">
    <location>
        <begin position="1"/>
        <end position="20"/>
    </location>
</feature>
<reference evidence="2" key="1">
    <citation type="submission" date="2022-06" db="EMBL/GenBank/DDBJ databases">
        <title>Uncovering the hologenomic basis of an extraordinary plant invasion.</title>
        <authorList>
            <person name="Bieker V.C."/>
            <person name="Martin M.D."/>
            <person name="Gilbert T."/>
            <person name="Hodgins K."/>
            <person name="Battlay P."/>
            <person name="Petersen B."/>
            <person name="Wilson J."/>
        </authorList>
    </citation>
    <scope>NUCLEOTIDE SEQUENCE</scope>
    <source>
        <strain evidence="2">AA19_3_7</strain>
        <tissue evidence="2">Leaf</tissue>
    </source>
</reference>
<sequence>MFHQDDTNVAPNNNDPNKQVEIINIPSDESDADDDVPVNSPAVEQHDAAVDPNEINNAADVSMDSTGVEDPITCPI</sequence>
<proteinExistence type="predicted"/>
<keyword evidence="3" id="KW-1185">Reference proteome</keyword>
<dbReference type="AlphaFoldDB" id="A0AAD5GJ39"/>